<dbReference type="RefSeq" id="XP_009849543.1">
    <property type="nucleotide sequence ID" value="XM_009851241.1"/>
</dbReference>
<protein>
    <submittedName>
        <fullName evidence="3">Uncharacterized protein</fullName>
    </submittedName>
</protein>
<evidence type="ECO:0000256" key="2">
    <source>
        <dbReference type="SAM" id="Phobius"/>
    </source>
</evidence>
<dbReference type="GeneID" id="20831957"/>
<keyword evidence="4" id="KW-1185">Reference proteome</keyword>
<feature type="compositionally biased region" description="Basic and acidic residues" evidence="1">
    <location>
        <begin position="267"/>
        <end position="282"/>
    </location>
</feature>
<feature type="transmembrane region" description="Helical" evidence="2">
    <location>
        <begin position="53"/>
        <end position="73"/>
    </location>
</feature>
<dbReference type="VEuPathDB" id="FungiDB:NEUTE1DRAFT_99472"/>
<dbReference type="HOGENOM" id="CLU_046452_0_0_1"/>
<feature type="transmembrane region" description="Helical" evidence="2">
    <location>
        <begin position="12"/>
        <end position="33"/>
    </location>
</feature>
<dbReference type="OrthoDB" id="4586392at2759"/>
<accession>F8MFR8</accession>
<proteinExistence type="predicted"/>
<gene>
    <name evidence="3" type="ORF">NEUTE1DRAFT_99472</name>
</gene>
<dbReference type="PANTHER" id="PTHR35179:SF1">
    <property type="entry name" value="INTEGRAL MEMBRANE PROTEIN"/>
    <property type="match status" value="1"/>
</dbReference>
<feature type="region of interest" description="Disordered" evidence="1">
    <location>
        <begin position="211"/>
        <end position="329"/>
    </location>
</feature>
<name>F8MFR8_NEUT8</name>
<dbReference type="KEGG" id="nte:NEUTE1DRAFT99472"/>
<dbReference type="Proteomes" id="UP000008065">
    <property type="component" value="Unassembled WGS sequence"/>
</dbReference>
<evidence type="ECO:0000313" key="3">
    <source>
        <dbReference type="EMBL" id="EGO59294.1"/>
    </source>
</evidence>
<keyword evidence="2" id="KW-0812">Transmembrane</keyword>
<dbReference type="EMBL" id="GL891303">
    <property type="protein sequence ID" value="EGO59294.1"/>
    <property type="molecule type" value="Genomic_DNA"/>
</dbReference>
<evidence type="ECO:0000256" key="1">
    <source>
        <dbReference type="SAM" id="MobiDB-lite"/>
    </source>
</evidence>
<reference evidence="4" key="1">
    <citation type="journal article" date="2011" name="Genetics">
        <title>Massive changes in genome architecture accompany the transition to self-fertility in the filamentous fungus Neurospora tetrasperma.</title>
        <authorList>
            <person name="Ellison C.E."/>
            <person name="Stajich J.E."/>
            <person name="Jacobson D.J."/>
            <person name="Natvig D.O."/>
            <person name="Lapidus A."/>
            <person name="Foster B."/>
            <person name="Aerts A."/>
            <person name="Riley R."/>
            <person name="Lindquist E.A."/>
            <person name="Grigoriev I.V."/>
            <person name="Taylor J.W."/>
        </authorList>
    </citation>
    <scope>NUCLEOTIDE SEQUENCE [LARGE SCALE GENOMIC DNA]</scope>
    <source>
        <strain evidence="4">FGSC 2508 / P0657</strain>
    </source>
</reference>
<dbReference type="PANTHER" id="PTHR35179">
    <property type="entry name" value="PROTEIN CBG02620"/>
    <property type="match status" value="1"/>
</dbReference>
<dbReference type="AlphaFoldDB" id="F8MFR8"/>
<keyword evidence="2" id="KW-0472">Membrane</keyword>
<keyword evidence="2" id="KW-1133">Transmembrane helix</keyword>
<organism evidence="3 4">
    <name type="scientific">Neurospora tetrasperma (strain FGSC 2508 / ATCC MYA-4615 / P0657)</name>
    <dbReference type="NCBI Taxonomy" id="510951"/>
    <lineage>
        <taxon>Eukaryota</taxon>
        <taxon>Fungi</taxon>
        <taxon>Dikarya</taxon>
        <taxon>Ascomycota</taxon>
        <taxon>Pezizomycotina</taxon>
        <taxon>Sordariomycetes</taxon>
        <taxon>Sordariomycetidae</taxon>
        <taxon>Sordariales</taxon>
        <taxon>Sordariaceae</taxon>
        <taxon>Neurospora</taxon>
    </lineage>
</organism>
<evidence type="ECO:0000313" key="4">
    <source>
        <dbReference type="Proteomes" id="UP000008065"/>
    </source>
</evidence>
<sequence length="329" mass="37817">MVGFLIPPWYKPFWYFLTLIIAWTIKTQCLMQILTNRISLILYNPEKARKLKVYIFLAIGVINVSVFIVWIPARLQVLIIGLMSLRNDALYVQVHPLTYMAKLYIEMNIAEFLGKILKQSNRRHNSFSLSNNYHSFTTFDGWRPDLEATGNPHNYIFNREWRRSKHQFHIKPSGGQMHPLNMDILTGGEESHDRTNKWGGIHGAGLYDISAEKEDEVGKPSTPSEVRVKDSPWSMMDVKRRSSSQESRQSRRVRPRTQRAETCAGYDDGKDNNGDTGVDRPRANRCISQDYRRSRSNRDNGVQTDLDTDGLLRGAIPPTKTYSDHGRGG</sequence>